<dbReference type="OrthoDB" id="6918678at2759"/>
<reference evidence="1" key="1">
    <citation type="submission" date="2022-03" db="EMBL/GenBank/DDBJ databases">
        <authorList>
            <person name="Lindestad O."/>
        </authorList>
    </citation>
    <scope>NUCLEOTIDE SEQUENCE</scope>
</reference>
<accession>A0A8S4RC47</accession>
<sequence>MGLLKKSVEELAVTFTARMDEFQREVRTSIFAASPSSNISSQFSVFRSFVMTALENLQLQLQLDSRHGKLGKL</sequence>
<evidence type="ECO:0000313" key="2">
    <source>
        <dbReference type="Proteomes" id="UP000838756"/>
    </source>
</evidence>
<name>A0A8S4RC47_9NEOP</name>
<gene>
    <name evidence="1" type="primary">jg16670</name>
    <name evidence="1" type="ORF">PAEG_LOCUS12088</name>
</gene>
<dbReference type="Proteomes" id="UP000838756">
    <property type="component" value="Unassembled WGS sequence"/>
</dbReference>
<keyword evidence="2" id="KW-1185">Reference proteome</keyword>
<comment type="caution">
    <text evidence="1">The sequence shown here is derived from an EMBL/GenBank/DDBJ whole genome shotgun (WGS) entry which is preliminary data.</text>
</comment>
<protein>
    <submittedName>
        <fullName evidence="1">Jg16670 protein</fullName>
    </submittedName>
</protein>
<evidence type="ECO:0000313" key="1">
    <source>
        <dbReference type="EMBL" id="CAH2234221.1"/>
    </source>
</evidence>
<organism evidence="1 2">
    <name type="scientific">Pararge aegeria aegeria</name>
    <dbReference type="NCBI Taxonomy" id="348720"/>
    <lineage>
        <taxon>Eukaryota</taxon>
        <taxon>Metazoa</taxon>
        <taxon>Ecdysozoa</taxon>
        <taxon>Arthropoda</taxon>
        <taxon>Hexapoda</taxon>
        <taxon>Insecta</taxon>
        <taxon>Pterygota</taxon>
        <taxon>Neoptera</taxon>
        <taxon>Endopterygota</taxon>
        <taxon>Lepidoptera</taxon>
        <taxon>Glossata</taxon>
        <taxon>Ditrysia</taxon>
        <taxon>Papilionoidea</taxon>
        <taxon>Nymphalidae</taxon>
        <taxon>Satyrinae</taxon>
        <taxon>Satyrini</taxon>
        <taxon>Parargina</taxon>
        <taxon>Pararge</taxon>
    </lineage>
</organism>
<dbReference type="AlphaFoldDB" id="A0A8S4RC47"/>
<dbReference type="EMBL" id="CAKXAJ010025036">
    <property type="protein sequence ID" value="CAH2234221.1"/>
    <property type="molecule type" value="Genomic_DNA"/>
</dbReference>
<proteinExistence type="predicted"/>